<dbReference type="EMBL" id="KQ253268">
    <property type="protein sequence ID" value="KNC69800.1"/>
    <property type="molecule type" value="Genomic_DNA"/>
</dbReference>
<evidence type="ECO:0000313" key="2">
    <source>
        <dbReference type="Proteomes" id="UP000054560"/>
    </source>
</evidence>
<accession>A0A0L0EZ72</accession>
<dbReference type="GeneID" id="25918186"/>
<evidence type="ECO:0000313" key="1">
    <source>
        <dbReference type="EMBL" id="KNC69800.1"/>
    </source>
</evidence>
<gene>
    <name evidence="1" type="ORF">SARC_17682</name>
</gene>
<reference evidence="1 2" key="1">
    <citation type="submission" date="2011-02" db="EMBL/GenBank/DDBJ databases">
        <title>The Genome Sequence of Sphaeroforma arctica JP610.</title>
        <authorList>
            <consortium name="The Broad Institute Genome Sequencing Platform"/>
            <person name="Russ C."/>
            <person name="Cuomo C."/>
            <person name="Young S.K."/>
            <person name="Zeng Q."/>
            <person name="Gargeya S."/>
            <person name="Alvarado L."/>
            <person name="Berlin A."/>
            <person name="Chapman S.B."/>
            <person name="Chen Z."/>
            <person name="Freedman E."/>
            <person name="Gellesch M."/>
            <person name="Goldberg J."/>
            <person name="Griggs A."/>
            <person name="Gujja S."/>
            <person name="Heilman E."/>
            <person name="Heiman D."/>
            <person name="Howarth C."/>
            <person name="Mehta T."/>
            <person name="Neiman D."/>
            <person name="Pearson M."/>
            <person name="Roberts A."/>
            <person name="Saif S."/>
            <person name="Shea T."/>
            <person name="Shenoy N."/>
            <person name="Sisk P."/>
            <person name="Stolte C."/>
            <person name="Sykes S."/>
            <person name="White J."/>
            <person name="Yandava C."/>
            <person name="Burger G."/>
            <person name="Gray M.W."/>
            <person name="Holland P.W.H."/>
            <person name="King N."/>
            <person name="Lang F.B.F."/>
            <person name="Roger A.J."/>
            <person name="Ruiz-Trillo I."/>
            <person name="Haas B."/>
            <person name="Nusbaum C."/>
            <person name="Birren B."/>
        </authorList>
    </citation>
    <scope>NUCLEOTIDE SEQUENCE [LARGE SCALE GENOMIC DNA]</scope>
    <source>
        <strain evidence="1 2">JP610</strain>
    </source>
</reference>
<dbReference type="RefSeq" id="XP_014143702.1">
    <property type="nucleotide sequence ID" value="XM_014288227.1"/>
</dbReference>
<name>A0A0L0EZ72_9EUKA</name>
<dbReference type="Proteomes" id="UP000054560">
    <property type="component" value="Unassembled WGS sequence"/>
</dbReference>
<protein>
    <submittedName>
        <fullName evidence="1">Uncharacterized protein</fullName>
    </submittedName>
</protein>
<feature type="non-terminal residue" evidence="1">
    <location>
        <position position="1"/>
    </location>
</feature>
<organism evidence="1 2">
    <name type="scientific">Sphaeroforma arctica JP610</name>
    <dbReference type="NCBI Taxonomy" id="667725"/>
    <lineage>
        <taxon>Eukaryota</taxon>
        <taxon>Ichthyosporea</taxon>
        <taxon>Ichthyophonida</taxon>
        <taxon>Sphaeroforma</taxon>
    </lineage>
</organism>
<dbReference type="AlphaFoldDB" id="A0A0L0EZ72"/>
<sequence>EKLQQRDRKVVKLRESALKHKHRAAERNEENQALRDRLKEMLSVNMASVVSTPKGTT</sequence>
<keyword evidence="2" id="KW-1185">Reference proteome</keyword>
<proteinExistence type="predicted"/>